<reference evidence="2 3" key="1">
    <citation type="submission" date="2019-06" db="EMBL/GenBank/DDBJ databases">
        <title>Draft genome sequence of the filamentous fungus Phialemoniopsis curvata isolated from diesel fuel.</title>
        <authorList>
            <person name="Varaljay V.A."/>
            <person name="Lyon W.J."/>
            <person name="Crouch A.L."/>
            <person name="Drake C.E."/>
            <person name="Hollomon J.M."/>
            <person name="Nadeau L.J."/>
            <person name="Nunn H.S."/>
            <person name="Stevenson B.S."/>
            <person name="Bojanowski C.L."/>
            <person name="Crookes-Goodson W.J."/>
        </authorList>
    </citation>
    <scope>NUCLEOTIDE SEQUENCE [LARGE SCALE GENOMIC DNA]</scope>
    <source>
        <strain evidence="2 3">D216</strain>
    </source>
</reference>
<accession>A0A507B617</accession>
<comment type="caution">
    <text evidence="2">The sequence shown here is derived from an EMBL/GenBank/DDBJ whole genome shotgun (WGS) entry which is preliminary data.</text>
</comment>
<gene>
    <name evidence="2" type="ORF">E0L32_002422</name>
</gene>
<dbReference type="InParanoid" id="A0A507B617"/>
<evidence type="ECO:0000313" key="3">
    <source>
        <dbReference type="Proteomes" id="UP000319257"/>
    </source>
</evidence>
<dbReference type="Proteomes" id="UP000319257">
    <property type="component" value="Unassembled WGS sequence"/>
</dbReference>
<protein>
    <submittedName>
        <fullName evidence="2">Uncharacterized protein</fullName>
    </submittedName>
</protein>
<dbReference type="EMBL" id="SKBQ01000010">
    <property type="protein sequence ID" value="TPX18565.1"/>
    <property type="molecule type" value="Genomic_DNA"/>
</dbReference>
<keyword evidence="3" id="KW-1185">Reference proteome</keyword>
<sequence length="116" mass="12664">MPENSCVSFPLQLPASTKRSQPMIRTADIQIPTSVKISATTTDRTTSGSRHLHMTTAIMAPTRSTKLHNDAMASCSVAATSWAGTYESSPELRNTSIDAQPPRLFDGNLEQDCRRL</sequence>
<dbReference type="RefSeq" id="XP_031000276.1">
    <property type="nucleotide sequence ID" value="XM_031136610.1"/>
</dbReference>
<evidence type="ECO:0000256" key="1">
    <source>
        <dbReference type="SAM" id="MobiDB-lite"/>
    </source>
</evidence>
<organism evidence="2 3">
    <name type="scientific">Thyridium curvatum</name>
    <dbReference type="NCBI Taxonomy" id="1093900"/>
    <lineage>
        <taxon>Eukaryota</taxon>
        <taxon>Fungi</taxon>
        <taxon>Dikarya</taxon>
        <taxon>Ascomycota</taxon>
        <taxon>Pezizomycotina</taxon>
        <taxon>Sordariomycetes</taxon>
        <taxon>Sordariomycetidae</taxon>
        <taxon>Thyridiales</taxon>
        <taxon>Thyridiaceae</taxon>
        <taxon>Thyridium</taxon>
    </lineage>
</organism>
<name>A0A507B617_9PEZI</name>
<proteinExistence type="predicted"/>
<dbReference type="AlphaFoldDB" id="A0A507B617"/>
<feature type="region of interest" description="Disordered" evidence="1">
    <location>
        <begin position="86"/>
        <end position="116"/>
    </location>
</feature>
<dbReference type="GeneID" id="41969869"/>
<feature type="compositionally biased region" description="Polar residues" evidence="1">
    <location>
        <begin position="86"/>
        <end position="98"/>
    </location>
</feature>
<evidence type="ECO:0000313" key="2">
    <source>
        <dbReference type="EMBL" id="TPX18565.1"/>
    </source>
</evidence>